<name>A0A8X6SUU4_TRICX</name>
<organism evidence="1 2">
    <name type="scientific">Trichonephila clavipes</name>
    <name type="common">Golden silk orbweaver</name>
    <name type="synonym">Nephila clavipes</name>
    <dbReference type="NCBI Taxonomy" id="2585209"/>
    <lineage>
        <taxon>Eukaryota</taxon>
        <taxon>Metazoa</taxon>
        <taxon>Ecdysozoa</taxon>
        <taxon>Arthropoda</taxon>
        <taxon>Chelicerata</taxon>
        <taxon>Arachnida</taxon>
        <taxon>Araneae</taxon>
        <taxon>Araneomorphae</taxon>
        <taxon>Entelegynae</taxon>
        <taxon>Araneoidea</taxon>
        <taxon>Nephilidae</taxon>
        <taxon>Trichonephila</taxon>
    </lineage>
</organism>
<dbReference type="Proteomes" id="UP000887159">
    <property type="component" value="Unassembled WGS sequence"/>
</dbReference>
<evidence type="ECO:0000313" key="2">
    <source>
        <dbReference type="Proteomes" id="UP000887159"/>
    </source>
</evidence>
<dbReference type="AlphaFoldDB" id="A0A8X6SUU4"/>
<protein>
    <submittedName>
        <fullName evidence="1">Uncharacterized protein</fullName>
    </submittedName>
</protein>
<gene>
    <name evidence="1" type="ORF">TNCV_2398861</name>
</gene>
<accession>A0A8X6SUU4</accession>
<comment type="caution">
    <text evidence="1">The sequence shown here is derived from an EMBL/GenBank/DDBJ whole genome shotgun (WGS) entry which is preliminary data.</text>
</comment>
<dbReference type="EMBL" id="BMAU01021349">
    <property type="protein sequence ID" value="GFY18661.1"/>
    <property type="molecule type" value="Genomic_DNA"/>
</dbReference>
<keyword evidence="2" id="KW-1185">Reference proteome</keyword>
<evidence type="ECO:0000313" key="1">
    <source>
        <dbReference type="EMBL" id="GFY18661.1"/>
    </source>
</evidence>
<reference evidence="1" key="1">
    <citation type="submission" date="2020-08" db="EMBL/GenBank/DDBJ databases">
        <title>Multicomponent nature underlies the extraordinary mechanical properties of spider dragline silk.</title>
        <authorList>
            <person name="Kono N."/>
            <person name="Nakamura H."/>
            <person name="Mori M."/>
            <person name="Yoshida Y."/>
            <person name="Ohtoshi R."/>
            <person name="Malay A.D."/>
            <person name="Moran D.A.P."/>
            <person name="Tomita M."/>
            <person name="Numata K."/>
            <person name="Arakawa K."/>
        </authorList>
    </citation>
    <scope>NUCLEOTIDE SEQUENCE</scope>
</reference>
<proteinExistence type="predicted"/>
<sequence>MDNRMAGTVVGHLYLSLYKWPRLWVDSRQTVGRIQTGRPGFYVRCHQIPSEYTRSGVAIYRKEVQPVSGSGNLHSFPLGRTRQQQVALLEVCLEKMVCYCVKKGCVGLCILRRSDMTIYDSSV</sequence>